<dbReference type="EMBL" id="JAGQHS010000139">
    <property type="protein sequence ID" value="MCA9758049.1"/>
    <property type="molecule type" value="Genomic_DNA"/>
</dbReference>
<feature type="non-terminal residue" evidence="1">
    <location>
        <position position="165"/>
    </location>
</feature>
<dbReference type="Proteomes" id="UP000739538">
    <property type="component" value="Unassembled WGS sequence"/>
</dbReference>
<organism evidence="1 2">
    <name type="scientific">Eiseniibacteriota bacterium</name>
    <dbReference type="NCBI Taxonomy" id="2212470"/>
    <lineage>
        <taxon>Bacteria</taxon>
        <taxon>Candidatus Eiseniibacteriota</taxon>
    </lineage>
</organism>
<dbReference type="SUPFAM" id="SSF51126">
    <property type="entry name" value="Pectin lyase-like"/>
    <property type="match status" value="1"/>
</dbReference>
<gene>
    <name evidence="1" type="ORF">KDA27_19810</name>
</gene>
<sequence length="165" mass="16733">MIQLAEGDFSGAGNHDVDFLGKSIVVESASGSALATRLVVESGHRAFVFQSGETLATVLRNLTILGGDPGASGGGVYVDGASPTLEGCVFRDCRVTSFDLGGGTLFHENCTDAATVNVAAETGSSVFVECSAFLPGTVVGEMEMAGDQVDADPQLCGPRPCGDAP</sequence>
<dbReference type="AlphaFoldDB" id="A0A956NFL6"/>
<reference evidence="1" key="1">
    <citation type="submission" date="2020-04" db="EMBL/GenBank/DDBJ databases">
        <authorList>
            <person name="Zhang T."/>
        </authorList>
    </citation>
    <scope>NUCLEOTIDE SEQUENCE</scope>
    <source>
        <strain evidence="1">HKST-UBA02</strain>
    </source>
</reference>
<evidence type="ECO:0008006" key="3">
    <source>
        <dbReference type="Google" id="ProtNLM"/>
    </source>
</evidence>
<proteinExistence type="predicted"/>
<name>A0A956NFL6_UNCEI</name>
<evidence type="ECO:0000313" key="1">
    <source>
        <dbReference type="EMBL" id="MCA9758049.1"/>
    </source>
</evidence>
<accession>A0A956NFL6</accession>
<protein>
    <recommendedName>
        <fullName evidence="3">Right-handed parallel beta-helix repeat-containing protein</fullName>
    </recommendedName>
</protein>
<comment type="caution">
    <text evidence="1">The sequence shown here is derived from an EMBL/GenBank/DDBJ whole genome shotgun (WGS) entry which is preliminary data.</text>
</comment>
<dbReference type="InterPro" id="IPR011050">
    <property type="entry name" value="Pectin_lyase_fold/virulence"/>
</dbReference>
<evidence type="ECO:0000313" key="2">
    <source>
        <dbReference type="Proteomes" id="UP000739538"/>
    </source>
</evidence>
<reference evidence="1" key="2">
    <citation type="journal article" date="2021" name="Microbiome">
        <title>Successional dynamics and alternative stable states in a saline activated sludge microbial community over 9 years.</title>
        <authorList>
            <person name="Wang Y."/>
            <person name="Ye J."/>
            <person name="Ju F."/>
            <person name="Liu L."/>
            <person name="Boyd J.A."/>
            <person name="Deng Y."/>
            <person name="Parks D.H."/>
            <person name="Jiang X."/>
            <person name="Yin X."/>
            <person name="Woodcroft B.J."/>
            <person name="Tyson G.W."/>
            <person name="Hugenholtz P."/>
            <person name="Polz M.F."/>
            <person name="Zhang T."/>
        </authorList>
    </citation>
    <scope>NUCLEOTIDE SEQUENCE</scope>
    <source>
        <strain evidence="1">HKST-UBA02</strain>
    </source>
</reference>